<sequence>MLEEEIEGAEGLLLQGEAELARDRLARLADDAEEYVDRNCQTTEEQQFFSFPSAFEYLAYVRVEQDPRTLYDVGEPLGRLYADLAHADVVLDDREGAMASLRQAVRWNPMDCASRLNLAELYRAEGDVNEFLALSYSVFERASDPAHLVRAYLNFSRWFSAQGKGRASAAALKAAQSLGAADAGLAEEVERARADGRDPDALDEQEATDVLSEEGLPFGASAEIAICLLECGLDAARAGEAREATSFVVRARDLVGEPAAMTLLEALREADADATDGRGGSRDA</sequence>
<name>A0ABU7RC35_9ACTN</name>
<dbReference type="EMBL" id="JAZGJQ010000014">
    <property type="protein sequence ID" value="MEE6148167.1"/>
    <property type="molecule type" value="Genomic_DNA"/>
</dbReference>
<proteinExistence type="predicted"/>
<accession>A0ABU7RC35</accession>
<evidence type="ECO:0000313" key="1">
    <source>
        <dbReference type="EMBL" id="MEE6148167.1"/>
    </source>
</evidence>
<protein>
    <recommendedName>
        <fullName evidence="3">Tetratricopeptide repeat protein</fullName>
    </recommendedName>
</protein>
<keyword evidence="2" id="KW-1185">Reference proteome</keyword>
<dbReference type="SUPFAM" id="SSF48452">
    <property type="entry name" value="TPR-like"/>
    <property type="match status" value="1"/>
</dbReference>
<dbReference type="Proteomes" id="UP001332931">
    <property type="component" value="Unassembled WGS sequence"/>
</dbReference>
<gene>
    <name evidence="1" type="ORF">VXJ25_09275</name>
</gene>
<evidence type="ECO:0008006" key="3">
    <source>
        <dbReference type="Google" id="ProtNLM"/>
    </source>
</evidence>
<reference evidence="1 2" key="1">
    <citation type="submission" date="2024-01" db="EMBL/GenBank/DDBJ databases">
        <title>Description of Olsenella sp. nov., isolated from pig feces.</title>
        <authorList>
            <person name="Chang Y.-H."/>
        </authorList>
    </citation>
    <scope>NUCLEOTIDE SEQUENCE [LARGE SCALE GENOMIC DNA]</scope>
    <source>
        <strain evidence="1 2">YH-ols2223</strain>
    </source>
</reference>
<evidence type="ECO:0000313" key="2">
    <source>
        <dbReference type="Proteomes" id="UP001332931"/>
    </source>
</evidence>
<dbReference type="InterPro" id="IPR011990">
    <property type="entry name" value="TPR-like_helical_dom_sf"/>
</dbReference>
<dbReference type="RefSeq" id="WP_330958934.1">
    <property type="nucleotide sequence ID" value="NZ_JAZGJQ010000014.1"/>
</dbReference>
<organism evidence="1 2">
    <name type="scientific">Olsenella absiana</name>
    <dbReference type="NCBI Taxonomy" id="3115222"/>
    <lineage>
        <taxon>Bacteria</taxon>
        <taxon>Bacillati</taxon>
        <taxon>Actinomycetota</taxon>
        <taxon>Coriobacteriia</taxon>
        <taxon>Coriobacteriales</taxon>
        <taxon>Atopobiaceae</taxon>
        <taxon>Olsenella</taxon>
    </lineage>
</organism>
<comment type="caution">
    <text evidence="1">The sequence shown here is derived from an EMBL/GenBank/DDBJ whole genome shotgun (WGS) entry which is preliminary data.</text>
</comment>
<dbReference type="Gene3D" id="1.25.40.10">
    <property type="entry name" value="Tetratricopeptide repeat domain"/>
    <property type="match status" value="1"/>
</dbReference>